<dbReference type="Gene3D" id="1.25.40.10">
    <property type="entry name" value="Tetratricopeptide repeat domain"/>
    <property type="match status" value="1"/>
</dbReference>
<evidence type="ECO:0000313" key="6">
    <source>
        <dbReference type="Proteomes" id="UP000789595"/>
    </source>
</evidence>
<name>A0A8J2SGP9_9STRA</name>
<dbReference type="SMART" id="SM00744">
    <property type="entry name" value="RINGv"/>
    <property type="match status" value="1"/>
</dbReference>
<dbReference type="PROSITE" id="PS51292">
    <property type="entry name" value="ZF_RING_CH"/>
    <property type="match status" value="1"/>
</dbReference>
<dbReference type="SUPFAM" id="SSF48452">
    <property type="entry name" value="TPR-like"/>
    <property type="match status" value="1"/>
</dbReference>
<dbReference type="OrthoDB" id="1658288at2759"/>
<protein>
    <recommendedName>
        <fullName evidence="4">RING-CH-type domain-containing protein</fullName>
    </recommendedName>
</protein>
<dbReference type="InterPro" id="IPR011990">
    <property type="entry name" value="TPR-like_helical_dom_sf"/>
</dbReference>
<feature type="domain" description="RING-CH-type" evidence="4">
    <location>
        <begin position="76"/>
        <end position="155"/>
    </location>
</feature>
<evidence type="ECO:0000256" key="1">
    <source>
        <dbReference type="ARBA" id="ARBA00022723"/>
    </source>
</evidence>
<dbReference type="GO" id="GO:0008270">
    <property type="term" value="F:zinc ion binding"/>
    <property type="evidence" value="ECO:0007669"/>
    <property type="project" value="UniProtKB-KW"/>
</dbReference>
<dbReference type="Gene3D" id="3.30.40.10">
    <property type="entry name" value="Zinc/RING finger domain, C3HC4 (zinc finger)"/>
    <property type="match status" value="1"/>
</dbReference>
<proteinExistence type="predicted"/>
<dbReference type="EMBL" id="CAKKNE010000003">
    <property type="protein sequence ID" value="CAH0370446.1"/>
    <property type="molecule type" value="Genomic_DNA"/>
</dbReference>
<evidence type="ECO:0000313" key="5">
    <source>
        <dbReference type="EMBL" id="CAH0370446.1"/>
    </source>
</evidence>
<dbReference type="Pfam" id="PF12906">
    <property type="entry name" value="RINGv"/>
    <property type="match status" value="1"/>
</dbReference>
<comment type="caution">
    <text evidence="5">The sequence shown here is derived from an EMBL/GenBank/DDBJ whole genome shotgun (WGS) entry which is preliminary data.</text>
</comment>
<dbReference type="Pfam" id="PF13374">
    <property type="entry name" value="TPR_10"/>
    <property type="match status" value="1"/>
</dbReference>
<keyword evidence="6" id="KW-1185">Reference proteome</keyword>
<dbReference type="InterPro" id="IPR011016">
    <property type="entry name" value="Znf_RING-CH"/>
</dbReference>
<dbReference type="SUPFAM" id="SSF57850">
    <property type="entry name" value="RING/U-box"/>
    <property type="match status" value="1"/>
</dbReference>
<reference evidence="5" key="1">
    <citation type="submission" date="2021-11" db="EMBL/GenBank/DDBJ databases">
        <authorList>
            <consortium name="Genoscope - CEA"/>
            <person name="William W."/>
        </authorList>
    </citation>
    <scope>NUCLEOTIDE SEQUENCE</scope>
</reference>
<keyword evidence="1" id="KW-0479">Metal-binding</keyword>
<dbReference type="InterPro" id="IPR013083">
    <property type="entry name" value="Znf_RING/FYVE/PHD"/>
</dbReference>
<evidence type="ECO:0000259" key="4">
    <source>
        <dbReference type="PROSITE" id="PS51292"/>
    </source>
</evidence>
<dbReference type="AlphaFoldDB" id="A0A8J2SGP9"/>
<gene>
    <name evidence="5" type="ORF">PECAL_3P03350</name>
</gene>
<accession>A0A8J2SGP9</accession>
<organism evidence="5 6">
    <name type="scientific">Pelagomonas calceolata</name>
    <dbReference type="NCBI Taxonomy" id="35677"/>
    <lineage>
        <taxon>Eukaryota</taxon>
        <taxon>Sar</taxon>
        <taxon>Stramenopiles</taxon>
        <taxon>Ochrophyta</taxon>
        <taxon>Pelagophyceae</taxon>
        <taxon>Pelagomonadales</taxon>
        <taxon>Pelagomonadaceae</taxon>
        <taxon>Pelagomonas</taxon>
    </lineage>
</organism>
<keyword evidence="2" id="KW-0863">Zinc-finger</keyword>
<dbReference type="Proteomes" id="UP000789595">
    <property type="component" value="Unassembled WGS sequence"/>
</dbReference>
<keyword evidence="3" id="KW-0862">Zinc</keyword>
<dbReference type="SUPFAM" id="SSF144232">
    <property type="entry name" value="HIT/MYND zinc finger-like"/>
    <property type="match status" value="1"/>
</dbReference>
<sequence length="378" mass="41536">MILTLCNACAATLPEETVRCAACATGYCSERCERYDRRRGGHGKICGAVASGGGAEQYHADKKYEEAVADAVEECAEDTDGQTCYICLEDGSEEGLVRGCSCRGASGFAHISCLARQAKILVAEAEERDLDDDAFDARWRRWDTCRLCEQDYHGVVRCALGWACWKTYVGRPEGDEVLSLAMSLLANGLAAAGHDEDALPVQEADLAMMRRLGDSEDSILVVQSNLAMTYASLGRLEKALSMERDIYYGRLKLDGEEHERTLMAANNYATGLRELERFEETKALLLKVMPVARRILGESDGLTLKTRWNYAQSLYKDDGATLDDVREAVTTLEETERTARRVFGSAYPTTEGIADALQDARAALREREASSPSPSESS</sequence>
<evidence type="ECO:0000256" key="2">
    <source>
        <dbReference type="ARBA" id="ARBA00022771"/>
    </source>
</evidence>
<evidence type="ECO:0000256" key="3">
    <source>
        <dbReference type="ARBA" id="ARBA00022833"/>
    </source>
</evidence>